<dbReference type="InterPro" id="IPR050625">
    <property type="entry name" value="ParA/MinD_ATPase"/>
</dbReference>
<dbReference type="OrthoDB" id="9816297at2"/>
<dbReference type="InterPro" id="IPR025669">
    <property type="entry name" value="AAA_dom"/>
</dbReference>
<evidence type="ECO:0000313" key="5">
    <source>
        <dbReference type="EMBL" id="PAU80105.1"/>
    </source>
</evidence>
<evidence type="ECO:0000259" key="4">
    <source>
        <dbReference type="Pfam" id="PF13614"/>
    </source>
</evidence>
<dbReference type="Gene3D" id="3.40.50.300">
    <property type="entry name" value="P-loop containing nucleotide triphosphate hydrolases"/>
    <property type="match status" value="1"/>
</dbReference>
<dbReference type="GO" id="GO:0016887">
    <property type="term" value="F:ATP hydrolysis activity"/>
    <property type="evidence" value="ECO:0007669"/>
    <property type="project" value="TreeGrafter"/>
</dbReference>
<dbReference type="InterPro" id="IPR027417">
    <property type="entry name" value="P-loop_NTPase"/>
</dbReference>
<feature type="region of interest" description="Disordered" evidence="3">
    <location>
        <begin position="381"/>
        <end position="411"/>
    </location>
</feature>
<accession>A0A2A2F685</accession>
<dbReference type="GO" id="GO:0051782">
    <property type="term" value="P:negative regulation of cell division"/>
    <property type="evidence" value="ECO:0007669"/>
    <property type="project" value="TreeGrafter"/>
</dbReference>
<keyword evidence="1" id="KW-0547">Nucleotide-binding</keyword>
<organism evidence="5 6">
    <name type="scientific">Halovibrio salipaludis</name>
    <dbReference type="NCBI Taxonomy" id="2032626"/>
    <lineage>
        <taxon>Bacteria</taxon>
        <taxon>Pseudomonadati</taxon>
        <taxon>Pseudomonadota</taxon>
        <taxon>Gammaproteobacteria</taxon>
        <taxon>Oceanospirillales</taxon>
        <taxon>Halomonadaceae</taxon>
        <taxon>Halovibrio</taxon>
    </lineage>
</organism>
<feature type="domain" description="AAA" evidence="4">
    <location>
        <begin position="23"/>
        <end position="169"/>
    </location>
</feature>
<keyword evidence="2" id="KW-0067">ATP-binding</keyword>
<reference evidence="5 6" key="1">
    <citation type="submission" date="2017-08" db="EMBL/GenBank/DDBJ databases">
        <title>Halovibrio sewagensis sp. nov., isolated from wastewater of high salinity.</title>
        <authorList>
            <person name="Dong X."/>
            <person name="Zhang G."/>
        </authorList>
    </citation>
    <scope>NUCLEOTIDE SEQUENCE [LARGE SCALE GENOMIC DNA]</scope>
    <source>
        <strain evidence="5 6">YL5-2</strain>
    </source>
</reference>
<name>A0A2A2F685_9GAMM</name>
<proteinExistence type="predicted"/>
<sequence length="411" mass="44494">MNHNNSSSAVDRPESGSRVPLTLAITGGKGGVGKTQVALNLALVLARQGYRTLLLDGDVELANVNVMLGVYPGMTLEHVVLGERTLDEVVLPVTENLDLLPGASGVPGCLELDSARREDFLAQLRTLEQGYDRVIIDTAAGLSTPALHMVAASHLAALVITPDPTSLTDAFSLVKVLHRKGYRRTPSVIVNMARGATEAQTVYRRFSTAVSRYIGVQLHYLGAIWRDETIAQSISTQHPVAMMDDSDPSCRQFWTLADMLAVRCSQGVAPANGFARYWGRLVRRRHQQRSEQQPQPVVEAGSSNREWVAALGERLRRSQGDPLTRYRLITGILETLGESVDEDALEALQTGLAAMNWEEAPVTVRRAAAEHFRQLARVVAPPEGLRPEEGRALGAGADASGEPATEDSDPG</sequence>
<dbReference type="RefSeq" id="WP_095617725.1">
    <property type="nucleotide sequence ID" value="NZ_NSKD01000004.1"/>
</dbReference>
<dbReference type="GO" id="GO:0005524">
    <property type="term" value="F:ATP binding"/>
    <property type="evidence" value="ECO:0007669"/>
    <property type="project" value="UniProtKB-KW"/>
</dbReference>
<dbReference type="GO" id="GO:0009898">
    <property type="term" value="C:cytoplasmic side of plasma membrane"/>
    <property type="evidence" value="ECO:0007669"/>
    <property type="project" value="TreeGrafter"/>
</dbReference>
<evidence type="ECO:0000256" key="3">
    <source>
        <dbReference type="SAM" id="MobiDB-lite"/>
    </source>
</evidence>
<evidence type="ECO:0000313" key="6">
    <source>
        <dbReference type="Proteomes" id="UP000218896"/>
    </source>
</evidence>
<dbReference type="GO" id="GO:0005829">
    <property type="term" value="C:cytosol"/>
    <property type="evidence" value="ECO:0007669"/>
    <property type="project" value="TreeGrafter"/>
</dbReference>
<dbReference type="EMBL" id="NSKD01000004">
    <property type="protein sequence ID" value="PAU80105.1"/>
    <property type="molecule type" value="Genomic_DNA"/>
</dbReference>
<dbReference type="Proteomes" id="UP000218896">
    <property type="component" value="Unassembled WGS sequence"/>
</dbReference>
<evidence type="ECO:0000256" key="2">
    <source>
        <dbReference type="ARBA" id="ARBA00022840"/>
    </source>
</evidence>
<dbReference type="AlphaFoldDB" id="A0A2A2F685"/>
<dbReference type="SUPFAM" id="SSF52540">
    <property type="entry name" value="P-loop containing nucleoside triphosphate hydrolases"/>
    <property type="match status" value="1"/>
</dbReference>
<protein>
    <submittedName>
        <fullName evidence="5">ATPase</fullName>
    </submittedName>
</protein>
<dbReference type="PANTHER" id="PTHR43384:SF4">
    <property type="entry name" value="CELLULOSE BIOSYNTHESIS PROTEIN BCSQ-RELATED"/>
    <property type="match status" value="1"/>
</dbReference>
<keyword evidence="6" id="KW-1185">Reference proteome</keyword>
<dbReference type="Pfam" id="PF13614">
    <property type="entry name" value="AAA_31"/>
    <property type="match status" value="1"/>
</dbReference>
<comment type="caution">
    <text evidence="5">The sequence shown here is derived from an EMBL/GenBank/DDBJ whole genome shotgun (WGS) entry which is preliminary data.</text>
</comment>
<gene>
    <name evidence="5" type="ORF">CK501_10680</name>
</gene>
<dbReference type="PANTHER" id="PTHR43384">
    <property type="entry name" value="SEPTUM SITE-DETERMINING PROTEIN MIND HOMOLOG, CHLOROPLASTIC-RELATED"/>
    <property type="match status" value="1"/>
</dbReference>
<evidence type="ECO:0000256" key="1">
    <source>
        <dbReference type="ARBA" id="ARBA00022741"/>
    </source>
</evidence>